<gene>
    <name evidence="6" type="ordered locus">PH0180</name>
</gene>
<dbReference type="PANTHER" id="PTHR33154">
    <property type="entry name" value="TRANSCRIPTIONAL REGULATOR, ARSR FAMILY"/>
    <property type="match status" value="1"/>
</dbReference>
<dbReference type="SUPFAM" id="SSF46785">
    <property type="entry name" value="Winged helix' DNA-binding domain"/>
    <property type="match status" value="2"/>
</dbReference>
<dbReference type="InterPro" id="IPR011991">
    <property type="entry name" value="ArsR-like_HTH"/>
</dbReference>
<dbReference type="KEGG" id="pho:PH0180"/>
<dbReference type="PANTHER" id="PTHR33154:SF33">
    <property type="entry name" value="TRANSCRIPTIONAL REPRESSOR SDPR"/>
    <property type="match status" value="1"/>
</dbReference>
<dbReference type="STRING" id="70601.gene:9377090"/>
<sequence>MVKMEPDIFYILGNKVRRDLLSHLTCTECYFSLLSSRVTVSSTAVAKHLKIMEREGILESYEKEERFIGPTKKYYKISVAKSYVVTLTPDMFWFKGFELGEPKLEDVRVELSKLDKSPEGLNNLLSEFLKANRELEKILKAFISLEAYRNELIKKIKDEYLKKIGDMTQLAILHYILLNGEASVEELSDRLNLKEREVREKIIEMGRFVPIKLINNEKVLIDEDKILKGDWNAEENQGSGE</sequence>
<evidence type="ECO:0000313" key="7">
    <source>
        <dbReference type="Proteomes" id="UP000000752"/>
    </source>
</evidence>
<keyword evidence="4" id="KW-0175">Coiled coil</keyword>
<dbReference type="EMBL" id="BA000001">
    <property type="protein sequence ID" value="BAA29249.1"/>
    <property type="molecule type" value="Genomic_DNA"/>
</dbReference>
<dbReference type="InterPro" id="IPR036388">
    <property type="entry name" value="WH-like_DNA-bd_sf"/>
</dbReference>
<evidence type="ECO:0000256" key="1">
    <source>
        <dbReference type="ARBA" id="ARBA00023015"/>
    </source>
</evidence>
<evidence type="ECO:0000256" key="3">
    <source>
        <dbReference type="ARBA" id="ARBA00023163"/>
    </source>
</evidence>
<keyword evidence="7" id="KW-1185">Reference proteome</keyword>
<reference evidence="6 7" key="1">
    <citation type="journal article" date="1998" name="DNA Res.">
        <title>Complete sequence and gene organization of the genome of a hyper-thermophilic archaebacterium, Pyrococcus horikoshii OT3.</title>
        <authorList>
            <person name="Kawarabayasi Y."/>
            <person name="Sawada M."/>
            <person name="Horikawa H."/>
            <person name="Haikawa Y."/>
            <person name="Hino Y."/>
            <person name="Yamamoto S."/>
            <person name="Sekine M."/>
            <person name="Baba S."/>
            <person name="Kosugi H."/>
            <person name="Hosoyama A."/>
            <person name="Nagai Y."/>
            <person name="Sakai M."/>
            <person name="Ogura K."/>
            <person name="Otuka R."/>
            <person name="Nakazawa H."/>
            <person name="Takamiya M."/>
            <person name="Ohfuku Y."/>
            <person name="Funahashi T."/>
            <person name="Tanaka T."/>
            <person name="Kudoh Y."/>
            <person name="Yamazaki J."/>
            <person name="Kushida N."/>
            <person name="Oguchi A."/>
            <person name="Aoki K."/>
            <person name="Nakamura Y."/>
            <person name="Robb T.F."/>
            <person name="Horikoshi K."/>
            <person name="Masuchi Y."/>
            <person name="Shizuya H."/>
            <person name="Kikuchi H."/>
        </authorList>
    </citation>
    <scope>NUCLEOTIDE SEQUENCE [LARGE SCALE GENOMIC DNA]</scope>
    <source>
        <strain evidence="7">ATCC 700860 / DSM 12428 / JCM 9974 / NBRC 100139 / OT-3</strain>
    </source>
</reference>
<keyword evidence="1" id="KW-0805">Transcription regulation</keyword>
<keyword evidence="2" id="KW-0238">DNA-binding</keyword>
<dbReference type="PIR" id="B71240">
    <property type="entry name" value="B71240"/>
</dbReference>
<dbReference type="CDD" id="cd00090">
    <property type="entry name" value="HTH_ARSR"/>
    <property type="match status" value="1"/>
</dbReference>
<dbReference type="AlphaFoldDB" id="O57919"/>
<proteinExistence type="predicted"/>
<evidence type="ECO:0000256" key="2">
    <source>
        <dbReference type="ARBA" id="ARBA00023125"/>
    </source>
</evidence>
<dbReference type="NCBIfam" id="NF047699">
    <property type="entry name" value="sulf_reg_SurR"/>
    <property type="match status" value="1"/>
</dbReference>
<accession>O57919</accession>
<keyword evidence="3" id="KW-0804">Transcription</keyword>
<dbReference type="InterPro" id="IPR001845">
    <property type="entry name" value="HTH_ArsR_DNA-bd_dom"/>
</dbReference>
<feature type="coiled-coil region" evidence="4">
    <location>
        <begin position="177"/>
        <end position="204"/>
    </location>
</feature>
<protein>
    <recommendedName>
        <fullName evidence="5">HTH arsR-type domain-containing protein</fullName>
    </recommendedName>
</protein>
<dbReference type="GO" id="GO:0003700">
    <property type="term" value="F:DNA-binding transcription factor activity"/>
    <property type="evidence" value="ECO:0007669"/>
    <property type="project" value="InterPro"/>
</dbReference>
<dbReference type="EnsemblBacteria" id="BAA29249">
    <property type="protein sequence ID" value="BAA29249"/>
    <property type="gene ID" value="BAA29249"/>
</dbReference>
<dbReference type="Proteomes" id="UP000000752">
    <property type="component" value="Chromosome"/>
</dbReference>
<dbReference type="InterPro" id="IPR054749">
    <property type="entry name" value="PF0095-like_C"/>
</dbReference>
<dbReference type="eggNOG" id="arCOG01684">
    <property type="taxonomic scope" value="Archaea"/>
</dbReference>
<dbReference type="InterPro" id="IPR036390">
    <property type="entry name" value="WH_DNA-bd_sf"/>
</dbReference>
<evidence type="ECO:0000256" key="4">
    <source>
        <dbReference type="SAM" id="Coils"/>
    </source>
</evidence>
<dbReference type="InterPro" id="IPR051081">
    <property type="entry name" value="HTH_MetalResp_TranReg"/>
</dbReference>
<evidence type="ECO:0000313" key="6">
    <source>
        <dbReference type="EMBL" id="BAA29249.1"/>
    </source>
</evidence>
<dbReference type="Gene3D" id="6.10.250.2960">
    <property type="match status" value="1"/>
</dbReference>
<dbReference type="GO" id="GO:0003677">
    <property type="term" value="F:DNA binding"/>
    <property type="evidence" value="ECO:0007669"/>
    <property type="project" value="UniProtKB-KW"/>
</dbReference>
<evidence type="ECO:0000259" key="5">
    <source>
        <dbReference type="SMART" id="SM00418"/>
    </source>
</evidence>
<dbReference type="Pfam" id="PF22315">
    <property type="entry name" value="PF0095-like_C"/>
    <property type="match status" value="1"/>
</dbReference>
<feature type="domain" description="HTH arsR-type" evidence="5">
    <location>
        <begin position="7"/>
        <end position="88"/>
    </location>
</feature>
<dbReference type="Gene3D" id="1.10.10.10">
    <property type="entry name" value="Winged helix-like DNA-binding domain superfamily/Winged helix DNA-binding domain"/>
    <property type="match status" value="2"/>
</dbReference>
<organism evidence="6 7">
    <name type="scientific">Pyrococcus horikoshii (strain ATCC 700860 / DSM 12428 / JCM 9974 / NBRC 100139 / OT-3)</name>
    <dbReference type="NCBI Taxonomy" id="70601"/>
    <lineage>
        <taxon>Archaea</taxon>
        <taxon>Methanobacteriati</taxon>
        <taxon>Methanobacteriota</taxon>
        <taxon>Thermococci</taxon>
        <taxon>Thermococcales</taxon>
        <taxon>Thermococcaceae</taxon>
        <taxon>Pyrococcus</taxon>
    </lineage>
</organism>
<dbReference type="SMART" id="SM00418">
    <property type="entry name" value="HTH_ARSR"/>
    <property type="match status" value="1"/>
</dbReference>
<name>O57919_PYRHO</name>